<reference evidence="9 10" key="1">
    <citation type="submission" date="2021-03" db="EMBL/GenBank/DDBJ databases">
        <authorList>
            <person name="Grouzdev D.S."/>
        </authorList>
    </citation>
    <scope>NUCLEOTIDE SEQUENCE [LARGE SCALE GENOMIC DNA]</scope>
    <source>
        <strain evidence="9 10">M50-1</strain>
    </source>
</reference>
<keyword evidence="2 7" id="KW-0813">Transport</keyword>
<protein>
    <submittedName>
        <fullName evidence="9">ABC transporter permease</fullName>
    </submittedName>
</protein>
<feature type="transmembrane region" description="Helical" evidence="7">
    <location>
        <begin position="361"/>
        <end position="387"/>
    </location>
</feature>
<dbReference type="EMBL" id="SIJK02000006">
    <property type="protein sequence ID" value="MBP1465089.1"/>
    <property type="molecule type" value="Genomic_DNA"/>
</dbReference>
<comment type="similarity">
    <text evidence="7">Belongs to the binding-protein-dependent transport system permease family.</text>
</comment>
<comment type="subcellular location">
    <subcellularLocation>
        <location evidence="1 7">Cell membrane</location>
        <topology evidence="1 7">Multi-pass membrane protein</topology>
    </subcellularLocation>
</comment>
<evidence type="ECO:0000256" key="1">
    <source>
        <dbReference type="ARBA" id="ARBA00004651"/>
    </source>
</evidence>
<gene>
    <name evidence="9" type="ORF">EYB53_005150</name>
</gene>
<evidence type="ECO:0000313" key="10">
    <source>
        <dbReference type="Proteomes" id="UP001193081"/>
    </source>
</evidence>
<keyword evidence="10" id="KW-1185">Reference proteome</keyword>
<keyword evidence="4 7" id="KW-0812">Transmembrane</keyword>
<evidence type="ECO:0000256" key="6">
    <source>
        <dbReference type="ARBA" id="ARBA00023136"/>
    </source>
</evidence>
<dbReference type="Proteomes" id="UP001193081">
    <property type="component" value="Unassembled WGS sequence"/>
</dbReference>
<dbReference type="PANTHER" id="PTHR43163:SF6">
    <property type="entry name" value="DIPEPTIDE TRANSPORT SYSTEM PERMEASE PROTEIN DPPB-RELATED"/>
    <property type="match status" value="1"/>
</dbReference>
<sequence length="440" mass="48584">MLKLLLRRFLFLIVTLFAVSVIVFAISELAPGDMATNVLGNTITPDQRASFNAQNGLDQPALTRYRRWMLGSDREAARLIGAPVDRFYDAENNQTGWWVGGSEGTIYRHRSEDGETILQLERDTLPDGKLGPSRIVTLGDEIWVTNDEGEEIFWGVNEDGRAAMWIRGLNQSEERLTRAGWISTAGAPSAYIPLQKGLLRGDPGISLITRQPVIETLVPRLLNTLFLAGIAFVIIMPLALFLGVIAGLYEGRPLDRILSVGGLVATATPEFASGVFLIVIFAVWLGWFPGAVVIPPGTSIFEQPQMLILPIMTLMLVELGYVLRVTRASMSEVLRTNYIRTAVLKGLPYWKVIWRHALRNALLAPITVIMLHINWLIGGIVVVETLFGFPGLGSYVLASALNNDVFALQAATMILVVIAVVSQLLADLIYVYLNPRIRYT</sequence>
<dbReference type="PROSITE" id="PS50928">
    <property type="entry name" value="ABC_TM1"/>
    <property type="match status" value="1"/>
</dbReference>
<name>A0ABS4D6N5_9CHLR</name>
<keyword evidence="5 7" id="KW-1133">Transmembrane helix</keyword>
<feature type="transmembrane region" description="Helical" evidence="7">
    <location>
        <begin position="407"/>
        <end position="433"/>
    </location>
</feature>
<dbReference type="RefSeq" id="WP_135477143.1">
    <property type="nucleotide sequence ID" value="NZ_SIJK02000006.1"/>
</dbReference>
<proteinExistence type="inferred from homology"/>
<dbReference type="InterPro" id="IPR035906">
    <property type="entry name" value="MetI-like_sf"/>
</dbReference>
<feature type="transmembrane region" description="Helical" evidence="7">
    <location>
        <begin position="307"/>
        <end position="325"/>
    </location>
</feature>
<evidence type="ECO:0000256" key="2">
    <source>
        <dbReference type="ARBA" id="ARBA00022448"/>
    </source>
</evidence>
<evidence type="ECO:0000256" key="3">
    <source>
        <dbReference type="ARBA" id="ARBA00022475"/>
    </source>
</evidence>
<dbReference type="Gene3D" id="1.10.3720.10">
    <property type="entry name" value="MetI-like"/>
    <property type="match status" value="1"/>
</dbReference>
<dbReference type="Pfam" id="PF19300">
    <property type="entry name" value="BPD_transp_1_N"/>
    <property type="match status" value="1"/>
</dbReference>
<feature type="transmembrane region" description="Helical" evidence="7">
    <location>
        <begin position="225"/>
        <end position="249"/>
    </location>
</feature>
<evidence type="ECO:0000256" key="4">
    <source>
        <dbReference type="ARBA" id="ARBA00022692"/>
    </source>
</evidence>
<keyword evidence="3" id="KW-1003">Cell membrane</keyword>
<accession>A0ABS4D6N5</accession>
<dbReference type="CDD" id="cd06261">
    <property type="entry name" value="TM_PBP2"/>
    <property type="match status" value="1"/>
</dbReference>
<dbReference type="Pfam" id="PF00528">
    <property type="entry name" value="BPD_transp_1"/>
    <property type="match status" value="1"/>
</dbReference>
<evidence type="ECO:0000313" key="9">
    <source>
        <dbReference type="EMBL" id="MBP1465089.1"/>
    </source>
</evidence>
<keyword evidence="6 7" id="KW-0472">Membrane</keyword>
<evidence type="ECO:0000259" key="8">
    <source>
        <dbReference type="PROSITE" id="PS50928"/>
    </source>
</evidence>
<dbReference type="InterPro" id="IPR000515">
    <property type="entry name" value="MetI-like"/>
</dbReference>
<organism evidence="9 10">
    <name type="scientific">Candidatus Chloroploca mongolica</name>
    <dbReference type="NCBI Taxonomy" id="2528176"/>
    <lineage>
        <taxon>Bacteria</taxon>
        <taxon>Bacillati</taxon>
        <taxon>Chloroflexota</taxon>
        <taxon>Chloroflexia</taxon>
        <taxon>Chloroflexales</taxon>
        <taxon>Chloroflexineae</taxon>
        <taxon>Oscillochloridaceae</taxon>
        <taxon>Candidatus Chloroploca</taxon>
    </lineage>
</organism>
<dbReference type="PANTHER" id="PTHR43163">
    <property type="entry name" value="DIPEPTIDE TRANSPORT SYSTEM PERMEASE PROTEIN DPPB-RELATED"/>
    <property type="match status" value="1"/>
</dbReference>
<comment type="caution">
    <text evidence="9">The sequence shown here is derived from an EMBL/GenBank/DDBJ whole genome shotgun (WGS) entry which is preliminary data.</text>
</comment>
<dbReference type="InterPro" id="IPR045621">
    <property type="entry name" value="BPD_transp_1_N"/>
</dbReference>
<feature type="domain" description="ABC transmembrane type-1" evidence="8">
    <location>
        <begin position="221"/>
        <end position="426"/>
    </location>
</feature>
<dbReference type="SUPFAM" id="SSF161098">
    <property type="entry name" value="MetI-like"/>
    <property type="match status" value="1"/>
</dbReference>
<evidence type="ECO:0000256" key="5">
    <source>
        <dbReference type="ARBA" id="ARBA00022989"/>
    </source>
</evidence>
<evidence type="ECO:0000256" key="7">
    <source>
        <dbReference type="RuleBase" id="RU363032"/>
    </source>
</evidence>
<feature type="transmembrane region" description="Helical" evidence="7">
    <location>
        <begin position="261"/>
        <end position="287"/>
    </location>
</feature>